<dbReference type="AlphaFoldDB" id="A0AAW0T2I9"/>
<comment type="caution">
    <text evidence="2">The sequence shown here is derived from an EMBL/GenBank/DDBJ whole genome shotgun (WGS) entry which is preliminary data.</text>
</comment>
<comment type="subcellular location">
    <subcellularLocation>
        <location evidence="1">Nucleus</location>
    </subcellularLocation>
</comment>
<gene>
    <name evidence="2" type="ORF">O3P69_016807</name>
</gene>
<dbReference type="EMBL" id="JARAKH010000042">
    <property type="protein sequence ID" value="KAK8380467.1"/>
    <property type="molecule type" value="Genomic_DNA"/>
</dbReference>
<keyword evidence="3" id="KW-1185">Reference proteome</keyword>
<evidence type="ECO:0000256" key="1">
    <source>
        <dbReference type="ARBA" id="ARBA00004123"/>
    </source>
</evidence>
<dbReference type="SUPFAM" id="SSF46689">
    <property type="entry name" value="Homeodomain-like"/>
    <property type="match status" value="1"/>
</dbReference>
<evidence type="ECO:0000313" key="3">
    <source>
        <dbReference type="Proteomes" id="UP001487740"/>
    </source>
</evidence>
<sequence length="393" mass="43478">MGPAKLRMEEKGAILALFREGLSKREVARRTRRSAKCVRNVIKATIAHGGVIQKRKQGSGRKRKTGQRTDMLLRREVLKNPFITAKELKGMHRDVLGDVAVRTLQQRLQKDFKLPCRRAAHKPGIAALDPSTEEHGVLVETQPSQLKIEPMEEDTAGFSKNAPAVCGSHPVTTFNAKEAASQTSVCTSQPHMSGLTLSEALRFHKEKLQIDLANKANGAINLTVQAAPHIWEEGMQKQHASGSGNSIFNSTRKYAEANSGTKIEFEVDVDDKTVTSYPLHVIHNNPEYQPRLTSAVIEKGSLPSLKLHTNSQKASVVMILNYLEGATEASVTQENEVPSNTFSVTEDIVKEEIIDESELQGNEIFSNAFLVPEDIVKEETLDESVTHQNEVFK</sequence>
<dbReference type="InterPro" id="IPR009057">
    <property type="entry name" value="Homeodomain-like_sf"/>
</dbReference>
<dbReference type="GO" id="GO:0005634">
    <property type="term" value="C:nucleus"/>
    <property type="evidence" value="ECO:0007669"/>
    <property type="project" value="UniProtKB-SubCell"/>
</dbReference>
<reference evidence="2 3" key="1">
    <citation type="submission" date="2023-03" db="EMBL/GenBank/DDBJ databases">
        <title>High-quality genome of Scylla paramamosain provides insights in environmental adaptation.</title>
        <authorList>
            <person name="Zhang L."/>
        </authorList>
    </citation>
    <scope>NUCLEOTIDE SEQUENCE [LARGE SCALE GENOMIC DNA]</scope>
    <source>
        <strain evidence="2">LZ_2023a</strain>
        <tissue evidence="2">Muscle</tissue>
    </source>
</reference>
<dbReference type="Proteomes" id="UP001487740">
    <property type="component" value="Unassembled WGS sequence"/>
</dbReference>
<proteinExistence type="predicted"/>
<evidence type="ECO:0000313" key="2">
    <source>
        <dbReference type="EMBL" id="KAK8380467.1"/>
    </source>
</evidence>
<name>A0AAW0T2I9_SCYPA</name>
<dbReference type="Gene3D" id="1.10.10.60">
    <property type="entry name" value="Homeodomain-like"/>
    <property type="match status" value="1"/>
</dbReference>
<organism evidence="2 3">
    <name type="scientific">Scylla paramamosain</name>
    <name type="common">Mud crab</name>
    <dbReference type="NCBI Taxonomy" id="85552"/>
    <lineage>
        <taxon>Eukaryota</taxon>
        <taxon>Metazoa</taxon>
        <taxon>Ecdysozoa</taxon>
        <taxon>Arthropoda</taxon>
        <taxon>Crustacea</taxon>
        <taxon>Multicrustacea</taxon>
        <taxon>Malacostraca</taxon>
        <taxon>Eumalacostraca</taxon>
        <taxon>Eucarida</taxon>
        <taxon>Decapoda</taxon>
        <taxon>Pleocyemata</taxon>
        <taxon>Brachyura</taxon>
        <taxon>Eubrachyura</taxon>
        <taxon>Portunoidea</taxon>
        <taxon>Portunidae</taxon>
        <taxon>Portuninae</taxon>
        <taxon>Scylla</taxon>
    </lineage>
</organism>
<accession>A0AAW0T2I9</accession>
<protein>
    <submittedName>
        <fullName evidence="2">Uncharacterized protein</fullName>
    </submittedName>
</protein>